<dbReference type="EMBL" id="NMPM01000048">
    <property type="protein sequence ID" value="PAV25828.1"/>
    <property type="molecule type" value="Genomic_DNA"/>
</dbReference>
<organism evidence="2 3">
    <name type="scientific">Tamilnaduibacter salinus</name>
    <dbReference type="NCBI Taxonomy" id="1484056"/>
    <lineage>
        <taxon>Bacteria</taxon>
        <taxon>Pseudomonadati</taxon>
        <taxon>Pseudomonadota</taxon>
        <taxon>Gammaproteobacteria</taxon>
        <taxon>Pseudomonadales</taxon>
        <taxon>Marinobacteraceae</taxon>
        <taxon>Tamilnaduibacter</taxon>
    </lineage>
</organism>
<protein>
    <recommendedName>
        <fullName evidence="4">DUF4112 domain-containing protein</fullName>
    </recommendedName>
</protein>
<feature type="transmembrane region" description="Helical" evidence="1">
    <location>
        <begin position="137"/>
        <end position="156"/>
    </location>
</feature>
<dbReference type="InterPro" id="IPR025187">
    <property type="entry name" value="DUF4112"/>
</dbReference>
<keyword evidence="1" id="KW-1133">Transmembrane helix</keyword>
<evidence type="ECO:0000256" key="1">
    <source>
        <dbReference type="SAM" id="Phobius"/>
    </source>
</evidence>
<dbReference type="Pfam" id="PF13430">
    <property type="entry name" value="DUF4112"/>
    <property type="match status" value="1"/>
</dbReference>
<dbReference type="RefSeq" id="WP_095611173.1">
    <property type="nucleotide sequence ID" value="NZ_NMPM01000048.1"/>
</dbReference>
<accession>A0A2A2I336</accession>
<evidence type="ECO:0000313" key="2">
    <source>
        <dbReference type="EMBL" id="PAV25828.1"/>
    </source>
</evidence>
<gene>
    <name evidence="2" type="ORF">CF392_09265</name>
</gene>
<sequence>MTQQESTTAPETIRYEQSLARIDRYARLLDSQFRVPFTRIRFGLDPLIGLLPGIGDLAGFGLSLYLIVEAIKVGAGSKLVTRMLGNVLVEFVVGLVPVAGDAFDLFWRANDRNAAMLRAHLHEKMAPAPPRPAWRRWFWPGVVILIGIAVVAGLVVL</sequence>
<keyword evidence="3" id="KW-1185">Reference proteome</keyword>
<dbReference type="PANTHER" id="PTHR35519:SF2">
    <property type="entry name" value="PH DOMAIN PROTEIN"/>
    <property type="match status" value="1"/>
</dbReference>
<dbReference type="Proteomes" id="UP000218332">
    <property type="component" value="Unassembled WGS sequence"/>
</dbReference>
<feature type="transmembrane region" description="Helical" evidence="1">
    <location>
        <begin position="47"/>
        <end position="67"/>
    </location>
</feature>
<keyword evidence="1" id="KW-0812">Transmembrane</keyword>
<comment type="caution">
    <text evidence="2">The sequence shown here is derived from an EMBL/GenBank/DDBJ whole genome shotgun (WGS) entry which is preliminary data.</text>
</comment>
<dbReference type="PANTHER" id="PTHR35519">
    <property type="entry name" value="MEMBRANE PROTEINS"/>
    <property type="match status" value="1"/>
</dbReference>
<proteinExistence type="predicted"/>
<evidence type="ECO:0008006" key="4">
    <source>
        <dbReference type="Google" id="ProtNLM"/>
    </source>
</evidence>
<dbReference type="AlphaFoldDB" id="A0A2A2I336"/>
<evidence type="ECO:0000313" key="3">
    <source>
        <dbReference type="Proteomes" id="UP000218332"/>
    </source>
</evidence>
<keyword evidence="1" id="KW-0472">Membrane</keyword>
<name>A0A2A2I336_9GAMM</name>
<feature type="transmembrane region" description="Helical" evidence="1">
    <location>
        <begin position="79"/>
        <end position="100"/>
    </location>
</feature>
<reference evidence="2 3" key="1">
    <citation type="submission" date="2017-07" db="EMBL/GenBank/DDBJ databases">
        <title>Tamlnaduibacter salinus (Mi-7) genome sequencing.</title>
        <authorList>
            <person name="Verma A."/>
            <person name="Krishnamurthi S."/>
        </authorList>
    </citation>
    <scope>NUCLEOTIDE SEQUENCE [LARGE SCALE GENOMIC DNA]</scope>
    <source>
        <strain evidence="2 3">Mi-7</strain>
    </source>
</reference>